<gene>
    <name evidence="2" type="ORF">I41_22400</name>
</gene>
<dbReference type="EMBL" id="CP036339">
    <property type="protein sequence ID" value="QDT73051.1"/>
    <property type="molecule type" value="Genomic_DNA"/>
</dbReference>
<evidence type="ECO:0000313" key="3">
    <source>
        <dbReference type="Proteomes" id="UP000317909"/>
    </source>
</evidence>
<evidence type="ECO:0000256" key="1">
    <source>
        <dbReference type="SAM" id="SignalP"/>
    </source>
</evidence>
<keyword evidence="1" id="KW-0732">Signal</keyword>
<feature type="chain" id="PRO_5022016886" evidence="1">
    <location>
        <begin position="22"/>
        <end position="201"/>
    </location>
</feature>
<dbReference type="RefSeq" id="WP_145432553.1">
    <property type="nucleotide sequence ID" value="NZ_CP036339.1"/>
</dbReference>
<dbReference type="AlphaFoldDB" id="A0A517TXF3"/>
<proteinExistence type="predicted"/>
<accession>A0A517TXF3</accession>
<dbReference type="OrthoDB" id="213409at2"/>
<evidence type="ECO:0000313" key="2">
    <source>
        <dbReference type="EMBL" id="QDT73051.1"/>
    </source>
</evidence>
<dbReference type="KEGG" id="llh:I41_22400"/>
<protein>
    <submittedName>
        <fullName evidence="2">Uncharacterized protein</fullName>
    </submittedName>
</protein>
<sequence length="201" mass="21832" precursor="true">MKLNVLWIALPAMIVAAAANAQQCGCQGGACQGRGPCPPASPSGPQAHYYTCEDAYYHNSIWPRQYINPARRGICQAFDVMAVNGWRRQALLGPYHFEADGVQLNEAGRLKVEWILTQAPPQYRTLYVQRVPNQERTSGRIEAVQQYVASLNGLGGPGDVQETLVRDDGYPAGMVDAVFTGFKANQPVPMLPPAGALESSN</sequence>
<reference evidence="2 3" key="1">
    <citation type="submission" date="2019-02" db="EMBL/GenBank/DDBJ databases">
        <title>Deep-cultivation of Planctomycetes and their phenomic and genomic characterization uncovers novel biology.</title>
        <authorList>
            <person name="Wiegand S."/>
            <person name="Jogler M."/>
            <person name="Boedeker C."/>
            <person name="Pinto D."/>
            <person name="Vollmers J."/>
            <person name="Rivas-Marin E."/>
            <person name="Kohn T."/>
            <person name="Peeters S.H."/>
            <person name="Heuer A."/>
            <person name="Rast P."/>
            <person name="Oberbeckmann S."/>
            <person name="Bunk B."/>
            <person name="Jeske O."/>
            <person name="Meyerdierks A."/>
            <person name="Storesund J.E."/>
            <person name="Kallscheuer N."/>
            <person name="Luecker S."/>
            <person name="Lage O.M."/>
            <person name="Pohl T."/>
            <person name="Merkel B.J."/>
            <person name="Hornburger P."/>
            <person name="Mueller R.-W."/>
            <person name="Bruemmer F."/>
            <person name="Labrenz M."/>
            <person name="Spormann A.M."/>
            <person name="Op den Camp H."/>
            <person name="Overmann J."/>
            <person name="Amann R."/>
            <person name="Jetten M.S.M."/>
            <person name="Mascher T."/>
            <person name="Medema M.H."/>
            <person name="Devos D.P."/>
            <person name="Kaster A.-K."/>
            <person name="Ovreas L."/>
            <person name="Rohde M."/>
            <person name="Galperin M.Y."/>
            <person name="Jogler C."/>
        </authorList>
    </citation>
    <scope>NUCLEOTIDE SEQUENCE [LARGE SCALE GENOMIC DNA]</scope>
    <source>
        <strain evidence="2 3">I41</strain>
    </source>
</reference>
<feature type="signal peptide" evidence="1">
    <location>
        <begin position="1"/>
        <end position="21"/>
    </location>
</feature>
<name>A0A517TXF3_9BACT</name>
<organism evidence="2 3">
    <name type="scientific">Lacipirellula limnantheis</name>
    <dbReference type="NCBI Taxonomy" id="2528024"/>
    <lineage>
        <taxon>Bacteria</taxon>
        <taxon>Pseudomonadati</taxon>
        <taxon>Planctomycetota</taxon>
        <taxon>Planctomycetia</taxon>
        <taxon>Pirellulales</taxon>
        <taxon>Lacipirellulaceae</taxon>
        <taxon>Lacipirellula</taxon>
    </lineage>
</organism>
<dbReference type="Proteomes" id="UP000317909">
    <property type="component" value="Chromosome"/>
</dbReference>
<keyword evidence="3" id="KW-1185">Reference proteome</keyword>